<accession>A0ABX8AUR8</accession>
<organism evidence="1 2">
    <name type="scientific">Pseudovibrio brasiliensis</name>
    <dbReference type="NCBI Taxonomy" id="1898042"/>
    <lineage>
        <taxon>Bacteria</taxon>
        <taxon>Pseudomonadati</taxon>
        <taxon>Pseudomonadota</taxon>
        <taxon>Alphaproteobacteria</taxon>
        <taxon>Hyphomicrobiales</taxon>
        <taxon>Stappiaceae</taxon>
        <taxon>Pseudovibrio</taxon>
    </lineage>
</organism>
<gene>
    <name evidence="1" type="ORF">KGB56_08345</name>
</gene>
<proteinExistence type="predicted"/>
<dbReference type="RefSeq" id="WP_083646213.1">
    <property type="nucleotide sequence ID" value="NZ_CP074126.1"/>
</dbReference>
<sequence length="50" mass="5504">MCVSCWRLLSEIAGWGSLSAQVQHTILAKLPARKAEFLAMKQEDVQCAGQ</sequence>
<name>A0ABX8AUR8_9HYPH</name>
<keyword evidence="2" id="KW-1185">Reference proteome</keyword>
<dbReference type="Pfam" id="PF06945">
    <property type="entry name" value="DUF1289"/>
    <property type="match status" value="1"/>
</dbReference>
<dbReference type="InterPro" id="IPR010710">
    <property type="entry name" value="DUF1289"/>
</dbReference>
<dbReference type="EMBL" id="CP074126">
    <property type="protein sequence ID" value="QUS57992.1"/>
    <property type="molecule type" value="Genomic_DNA"/>
</dbReference>
<reference evidence="1 2" key="1">
    <citation type="journal article" date="2021" name="Angew. Chem. Int. Ed. Engl.">
        <title>A novel family of nonribosomal peptides modulate collective behavior in Pseudovibrio bacteria isolated from marine sponges.</title>
        <authorList>
            <person name="Ioca L.P."/>
            <person name="Dai Y."/>
            <person name="Kunakom S."/>
            <person name="Diaz-Espinosa J."/>
            <person name="Krunic A."/>
            <person name="Crnkovic C.M."/>
            <person name="Orjala J."/>
            <person name="Sanchez L.M."/>
            <person name="Ferreira A.G."/>
            <person name="Berlinck R.G.S."/>
            <person name="Eustaquio A.S."/>
        </authorList>
    </citation>
    <scope>NUCLEOTIDE SEQUENCE [LARGE SCALE GENOMIC DNA]</scope>
    <source>
        <strain evidence="1 2">Ab134</strain>
    </source>
</reference>
<protein>
    <submittedName>
        <fullName evidence="1">DUF1289 domain-containing protein</fullName>
    </submittedName>
</protein>
<evidence type="ECO:0000313" key="2">
    <source>
        <dbReference type="Proteomes" id="UP000680706"/>
    </source>
</evidence>
<dbReference type="Proteomes" id="UP000680706">
    <property type="component" value="Chromosome"/>
</dbReference>
<evidence type="ECO:0000313" key="1">
    <source>
        <dbReference type="EMBL" id="QUS57992.1"/>
    </source>
</evidence>